<dbReference type="SUPFAM" id="SSF51735">
    <property type="entry name" value="NAD(P)-binding Rossmann-fold domains"/>
    <property type="match status" value="1"/>
</dbReference>
<proteinExistence type="predicted"/>
<dbReference type="PANTHER" id="PTHR21708:SF26">
    <property type="entry name" value="2-DEHYDROPANTOATE 2-REDUCTASE"/>
    <property type="match status" value="1"/>
</dbReference>
<dbReference type="Gene3D" id="1.10.1040.10">
    <property type="entry name" value="N-(1-d-carboxylethyl)-l-norvaline Dehydrogenase, domain 2"/>
    <property type="match status" value="1"/>
</dbReference>
<gene>
    <name evidence="3" type="ORF">B7R21_17120</name>
</gene>
<dbReference type="InterPro" id="IPR036291">
    <property type="entry name" value="NAD(P)-bd_dom_sf"/>
</dbReference>
<dbReference type="Pfam" id="PF08546">
    <property type="entry name" value="ApbA_C"/>
    <property type="match status" value="1"/>
</dbReference>
<dbReference type="Pfam" id="PF02558">
    <property type="entry name" value="ApbA"/>
    <property type="match status" value="1"/>
</dbReference>
<dbReference type="InterPro" id="IPR013752">
    <property type="entry name" value="KPA_reductase"/>
</dbReference>
<evidence type="ECO:0000259" key="2">
    <source>
        <dbReference type="Pfam" id="PF08546"/>
    </source>
</evidence>
<dbReference type="PANTHER" id="PTHR21708">
    <property type="entry name" value="PROBABLE 2-DEHYDROPANTOATE 2-REDUCTASE"/>
    <property type="match status" value="1"/>
</dbReference>
<protein>
    <recommendedName>
        <fullName evidence="5">2-dehydropantoate 2-reductase</fullName>
    </recommendedName>
</protein>
<sequence length="367" mass="38977">MAGTKNNQKIAFVGTGANGAGIAADLTRAGLDVTLIEQWPAHVEAMRENGITVVMPDRTENTSVNVRHLYEVAELREPFDIVFVVVKAYDTRWACELIKPLVKPDGLVVGLQNGMSLDDIASIMGAERTVGAVIEVASNMWEPGVVNRETPPEHAWFAIGGIHPSVDAERLQDVAEALGHAGTVEVSDDIRSSKWGKLIVNAAELVPSAILDLRLADAIRVPGMYEFMLQCGSEAARTAVASGSRLRPIFGMTDAALHDPDVFAEQLLGQVLKRFSSPTTQTTSLQDWIKGRRNEVAEINGLVVDEQEKLGGAAPANALVVEIARRIEAGELERGEANIRLLVPGGAGAGAAGPDRAAAAAATVGRT</sequence>
<dbReference type="InterPro" id="IPR008927">
    <property type="entry name" value="6-PGluconate_DH-like_C_sf"/>
</dbReference>
<dbReference type="SUPFAM" id="SSF48179">
    <property type="entry name" value="6-phosphogluconate dehydrogenase C-terminal domain-like"/>
    <property type="match status" value="1"/>
</dbReference>
<dbReference type="GO" id="GO:0005737">
    <property type="term" value="C:cytoplasm"/>
    <property type="evidence" value="ECO:0007669"/>
    <property type="project" value="TreeGrafter"/>
</dbReference>
<dbReference type="RefSeq" id="WP_116284470.1">
    <property type="nucleotide sequence ID" value="NZ_NBXA01000032.1"/>
</dbReference>
<dbReference type="InterPro" id="IPR013328">
    <property type="entry name" value="6PGD_dom2"/>
</dbReference>
<dbReference type="Proteomes" id="UP000256709">
    <property type="component" value="Unassembled WGS sequence"/>
</dbReference>
<name>A0A3E0VBC3_9MICO</name>
<dbReference type="OrthoDB" id="9793586at2"/>
<dbReference type="InterPro" id="IPR051402">
    <property type="entry name" value="KPR-Related"/>
</dbReference>
<comment type="caution">
    <text evidence="3">The sequence shown here is derived from an EMBL/GenBank/DDBJ whole genome shotgun (WGS) entry which is preliminary data.</text>
</comment>
<evidence type="ECO:0000313" key="4">
    <source>
        <dbReference type="Proteomes" id="UP000256709"/>
    </source>
</evidence>
<dbReference type="EMBL" id="NBXA01000032">
    <property type="protein sequence ID" value="RFA07041.1"/>
    <property type="molecule type" value="Genomic_DNA"/>
</dbReference>
<organism evidence="3 4">
    <name type="scientific">Subtercola boreus</name>
    <dbReference type="NCBI Taxonomy" id="120213"/>
    <lineage>
        <taxon>Bacteria</taxon>
        <taxon>Bacillati</taxon>
        <taxon>Actinomycetota</taxon>
        <taxon>Actinomycetes</taxon>
        <taxon>Micrococcales</taxon>
        <taxon>Microbacteriaceae</taxon>
        <taxon>Subtercola</taxon>
    </lineage>
</organism>
<evidence type="ECO:0000259" key="1">
    <source>
        <dbReference type="Pfam" id="PF02558"/>
    </source>
</evidence>
<feature type="domain" description="Ketopantoate reductase C-terminal" evidence="2">
    <location>
        <begin position="189"/>
        <end position="328"/>
    </location>
</feature>
<accession>A0A3E0VBC3</accession>
<evidence type="ECO:0000313" key="3">
    <source>
        <dbReference type="EMBL" id="RFA07041.1"/>
    </source>
</evidence>
<feature type="domain" description="Ketopantoate reductase N-terminal" evidence="1">
    <location>
        <begin position="10"/>
        <end position="152"/>
    </location>
</feature>
<dbReference type="AlphaFoldDB" id="A0A3E0VBC3"/>
<reference evidence="3 4" key="1">
    <citation type="submission" date="2017-04" db="EMBL/GenBank/DDBJ databases">
        <title>Comparative genome analysis of Subtercola boreus.</title>
        <authorList>
            <person name="Cho Y.-J."/>
            <person name="Cho A."/>
            <person name="Kim O.-S."/>
            <person name="Lee J.-I."/>
        </authorList>
    </citation>
    <scope>NUCLEOTIDE SEQUENCE [LARGE SCALE GENOMIC DNA]</scope>
    <source>
        <strain evidence="3 4">P27444</strain>
    </source>
</reference>
<dbReference type="InterPro" id="IPR013332">
    <property type="entry name" value="KPR_N"/>
</dbReference>
<evidence type="ECO:0008006" key="5">
    <source>
        <dbReference type="Google" id="ProtNLM"/>
    </source>
</evidence>
<dbReference type="Gene3D" id="3.40.50.720">
    <property type="entry name" value="NAD(P)-binding Rossmann-like Domain"/>
    <property type="match status" value="1"/>
</dbReference>